<name>A0A6J7WVJ9_9CAUD</name>
<proteinExistence type="predicted"/>
<keyword evidence="2" id="KW-1133">Transmembrane helix</keyword>
<feature type="transmembrane region" description="Helical" evidence="2">
    <location>
        <begin position="36"/>
        <end position="56"/>
    </location>
</feature>
<gene>
    <name evidence="3" type="ORF">UFOVP357_18</name>
</gene>
<accession>A0A6J7WVJ9</accession>
<sequence>MAPSDTKQILERLERIESDLNEIKLEMAETRGAYRLAKFVIALLGVSGLGGILAWMSNQGK</sequence>
<organism evidence="3">
    <name type="scientific">uncultured Caudovirales phage</name>
    <dbReference type="NCBI Taxonomy" id="2100421"/>
    <lineage>
        <taxon>Viruses</taxon>
        <taxon>Duplodnaviria</taxon>
        <taxon>Heunggongvirae</taxon>
        <taxon>Uroviricota</taxon>
        <taxon>Caudoviricetes</taxon>
        <taxon>Peduoviridae</taxon>
        <taxon>Maltschvirus</taxon>
        <taxon>Maltschvirus maltsch</taxon>
    </lineage>
</organism>
<keyword evidence="2" id="KW-0812">Transmembrane</keyword>
<dbReference type="EMBL" id="LR798289">
    <property type="protein sequence ID" value="CAB5220712.1"/>
    <property type="molecule type" value="Genomic_DNA"/>
</dbReference>
<evidence type="ECO:0000256" key="2">
    <source>
        <dbReference type="SAM" id="Phobius"/>
    </source>
</evidence>
<reference evidence="3" key="1">
    <citation type="submission" date="2020-05" db="EMBL/GenBank/DDBJ databases">
        <authorList>
            <person name="Chiriac C."/>
            <person name="Salcher M."/>
            <person name="Ghai R."/>
            <person name="Kavagutti S V."/>
        </authorList>
    </citation>
    <scope>NUCLEOTIDE SEQUENCE</scope>
</reference>
<keyword evidence="1" id="KW-0175">Coiled coil</keyword>
<protein>
    <submittedName>
        <fullName evidence="3">Uncharacterized protein</fullName>
    </submittedName>
</protein>
<evidence type="ECO:0000256" key="1">
    <source>
        <dbReference type="SAM" id="Coils"/>
    </source>
</evidence>
<keyword evidence="2" id="KW-0472">Membrane</keyword>
<feature type="coiled-coil region" evidence="1">
    <location>
        <begin position="6"/>
        <end position="33"/>
    </location>
</feature>
<evidence type="ECO:0000313" key="3">
    <source>
        <dbReference type="EMBL" id="CAB5220712.1"/>
    </source>
</evidence>